<evidence type="ECO:0000313" key="2">
    <source>
        <dbReference type="Proteomes" id="UP000053528"/>
    </source>
</evidence>
<dbReference type="InterPro" id="IPR007325">
    <property type="entry name" value="KFase/CYL"/>
</dbReference>
<dbReference type="GO" id="GO:0004061">
    <property type="term" value="F:arylformamidase activity"/>
    <property type="evidence" value="ECO:0007669"/>
    <property type="project" value="InterPro"/>
</dbReference>
<dbReference type="EMBL" id="JRNH01000023">
    <property type="protein sequence ID" value="KGF19937.1"/>
    <property type="molecule type" value="Genomic_DNA"/>
</dbReference>
<dbReference type="RefSeq" id="WP_035756949.1">
    <property type="nucleotide sequence ID" value="NZ_JRNH01000023.1"/>
</dbReference>
<dbReference type="Proteomes" id="UP000053528">
    <property type="component" value="Unassembled WGS sequence"/>
</dbReference>
<dbReference type="AlphaFoldDB" id="A0A095ZMY5"/>
<protein>
    <submittedName>
        <fullName evidence="1">Cyclase</fullName>
    </submittedName>
</protein>
<dbReference type="GO" id="GO:0019441">
    <property type="term" value="P:L-tryptophan catabolic process to kynurenine"/>
    <property type="evidence" value="ECO:0007669"/>
    <property type="project" value="InterPro"/>
</dbReference>
<evidence type="ECO:0000313" key="1">
    <source>
        <dbReference type="EMBL" id="KGF19937.1"/>
    </source>
</evidence>
<dbReference type="SUPFAM" id="SSF102198">
    <property type="entry name" value="Putative cyclase"/>
    <property type="match status" value="1"/>
</dbReference>
<reference evidence="1 2" key="1">
    <citation type="submission" date="2014-07" db="EMBL/GenBank/DDBJ databases">
        <authorList>
            <person name="McCorrison J."/>
            <person name="Sanka R."/>
            <person name="Torralba M."/>
            <person name="Gillis M."/>
            <person name="Haft D.H."/>
            <person name="Methe B."/>
            <person name="Sutton G."/>
            <person name="Nelson K.E."/>
        </authorList>
    </citation>
    <scope>NUCLEOTIDE SEQUENCE [LARGE SCALE GENOMIC DNA]</scope>
    <source>
        <strain evidence="1 2">DNF00011</strain>
    </source>
</reference>
<comment type="caution">
    <text evidence="1">The sequence shown here is derived from an EMBL/GenBank/DDBJ whole genome shotgun (WGS) entry which is preliminary data.</text>
</comment>
<name>A0A095ZMY5_9MICC</name>
<dbReference type="PANTHER" id="PTHR31118:SF12">
    <property type="entry name" value="CYCLASE-LIKE PROTEIN 2"/>
    <property type="match status" value="1"/>
</dbReference>
<dbReference type="InterPro" id="IPR037175">
    <property type="entry name" value="KFase_sf"/>
</dbReference>
<sequence length="257" mass="27881">MSAVEAFLAGVASGSIEMVDLTAPLSSETPTLTLPDPFPNLNDFSLEQVSAYDEPGPFWKHHNIRTGEHIGTHLDAPIHWISGREGKDVSQIDLPRLTGPAVVLDFTAEVEADPDFLVDVSHLKQWQERHGAFPEGAWLLFRTGWDQHDHSEEAFLNADEAGSHTPGFTVECARYMADELPISGMGVETVGIDAGRGGEQDPPFPVHYYLLGADKYGITSLKNLAKLPTTGSMICVAPLPIVGGTGSPCRVYTFVEK</sequence>
<gene>
    <name evidence="1" type="ORF">HMPREF2128_08195</name>
</gene>
<dbReference type="Gene3D" id="3.50.30.50">
    <property type="entry name" value="Putative cyclase"/>
    <property type="match status" value="1"/>
</dbReference>
<accession>A0A095ZMY5</accession>
<dbReference type="PANTHER" id="PTHR31118">
    <property type="entry name" value="CYCLASE-LIKE PROTEIN 2"/>
    <property type="match status" value="1"/>
</dbReference>
<dbReference type="Pfam" id="PF04199">
    <property type="entry name" value="Cyclase"/>
    <property type="match status" value="1"/>
</dbReference>
<proteinExistence type="predicted"/>
<organism evidence="1 2">
    <name type="scientific">Pseudoglutamicibacter albus DNF00011</name>
    <dbReference type="NCBI Taxonomy" id="1401063"/>
    <lineage>
        <taxon>Bacteria</taxon>
        <taxon>Bacillati</taxon>
        <taxon>Actinomycetota</taxon>
        <taxon>Actinomycetes</taxon>
        <taxon>Micrococcales</taxon>
        <taxon>Micrococcaceae</taxon>
        <taxon>Pseudoglutamicibacter</taxon>
    </lineage>
</organism>